<keyword evidence="2" id="KW-1185">Reference proteome</keyword>
<evidence type="ECO:0000313" key="2">
    <source>
        <dbReference type="Proteomes" id="UP001597545"/>
    </source>
</evidence>
<dbReference type="RefSeq" id="WP_380902658.1">
    <property type="nucleotide sequence ID" value="NZ_JBHUEG010000007.1"/>
</dbReference>
<reference evidence="2" key="1">
    <citation type="journal article" date="2019" name="Int. J. Syst. Evol. Microbiol.">
        <title>The Global Catalogue of Microorganisms (GCM) 10K type strain sequencing project: providing services to taxonomists for standard genome sequencing and annotation.</title>
        <authorList>
            <consortium name="The Broad Institute Genomics Platform"/>
            <consortium name="The Broad Institute Genome Sequencing Center for Infectious Disease"/>
            <person name="Wu L."/>
            <person name="Ma J."/>
        </authorList>
    </citation>
    <scope>NUCLEOTIDE SEQUENCE [LARGE SCALE GENOMIC DNA]</scope>
    <source>
        <strain evidence="2">KCTC 42662</strain>
    </source>
</reference>
<protein>
    <submittedName>
        <fullName evidence="1">Uncharacterized protein</fullName>
    </submittedName>
</protein>
<dbReference type="Proteomes" id="UP001597545">
    <property type="component" value="Unassembled WGS sequence"/>
</dbReference>
<comment type="caution">
    <text evidence="1">The sequence shown here is derived from an EMBL/GenBank/DDBJ whole genome shotgun (WGS) entry which is preliminary data.</text>
</comment>
<gene>
    <name evidence="1" type="ORF">ACFSR5_08465</name>
</gene>
<proteinExistence type="predicted"/>
<sequence length="166" mass="19061">MDKLIQELEVLVNHQLYVAGLTLALAIPDICAALESEDGKATGAKYKLWAERYLIPNYDGMVTASDFYKLRCASVHQGKLHHHLDNYDKIIFKLPVEENEFMMHRNTIYNTLQLSAKIFINEIVEAYYNWKDNNSNNPNLTKNLRECFTFHANGYPGLVNDGLFMG</sequence>
<accession>A0ABW5KID6</accession>
<name>A0ABW5KID6_9SPHI</name>
<dbReference type="EMBL" id="JBHULR010000003">
    <property type="protein sequence ID" value="MFD2547675.1"/>
    <property type="molecule type" value="Genomic_DNA"/>
</dbReference>
<evidence type="ECO:0000313" key="1">
    <source>
        <dbReference type="EMBL" id="MFD2547675.1"/>
    </source>
</evidence>
<organism evidence="1 2">
    <name type="scientific">Sphingobacterium suaedae</name>
    <dbReference type="NCBI Taxonomy" id="1686402"/>
    <lineage>
        <taxon>Bacteria</taxon>
        <taxon>Pseudomonadati</taxon>
        <taxon>Bacteroidota</taxon>
        <taxon>Sphingobacteriia</taxon>
        <taxon>Sphingobacteriales</taxon>
        <taxon>Sphingobacteriaceae</taxon>
        <taxon>Sphingobacterium</taxon>
    </lineage>
</organism>